<dbReference type="RefSeq" id="WP_062860873.1">
    <property type="nucleotide sequence ID" value="NZ_CP014869.1"/>
</dbReference>
<keyword evidence="1" id="KW-0805">Transcription regulation</keyword>
<evidence type="ECO:0000256" key="4">
    <source>
        <dbReference type="PROSITE-ProRule" id="PRU00335"/>
    </source>
</evidence>
<dbReference type="GO" id="GO:0003700">
    <property type="term" value="F:DNA-binding transcription factor activity"/>
    <property type="evidence" value="ECO:0007669"/>
    <property type="project" value="TreeGrafter"/>
</dbReference>
<proteinExistence type="predicted"/>
<dbReference type="PRINTS" id="PR00455">
    <property type="entry name" value="HTHTETR"/>
</dbReference>
<dbReference type="InterPro" id="IPR009057">
    <property type="entry name" value="Homeodomain-like_sf"/>
</dbReference>
<accession>A0A142NJL1</accession>
<dbReference type="PANTHER" id="PTHR30055">
    <property type="entry name" value="HTH-TYPE TRANSCRIPTIONAL REGULATOR RUTR"/>
    <property type="match status" value="1"/>
</dbReference>
<dbReference type="GO" id="GO:0000976">
    <property type="term" value="F:transcription cis-regulatory region binding"/>
    <property type="evidence" value="ECO:0007669"/>
    <property type="project" value="TreeGrafter"/>
</dbReference>
<evidence type="ECO:0000313" key="6">
    <source>
        <dbReference type="EMBL" id="AMT92956.1"/>
    </source>
</evidence>
<evidence type="ECO:0000256" key="1">
    <source>
        <dbReference type="ARBA" id="ARBA00023015"/>
    </source>
</evidence>
<gene>
    <name evidence="6" type="ORF">A2T55_03430</name>
</gene>
<dbReference type="PROSITE" id="PS50977">
    <property type="entry name" value="HTH_TETR_2"/>
    <property type="match status" value="1"/>
</dbReference>
<dbReference type="PROSITE" id="PS01081">
    <property type="entry name" value="HTH_TETR_1"/>
    <property type="match status" value="1"/>
</dbReference>
<dbReference type="SUPFAM" id="SSF46689">
    <property type="entry name" value="Homeodomain-like"/>
    <property type="match status" value="1"/>
</dbReference>
<dbReference type="AlphaFoldDB" id="A0A142NJL1"/>
<dbReference type="InterPro" id="IPR023772">
    <property type="entry name" value="DNA-bd_HTH_TetR-type_CS"/>
</dbReference>
<dbReference type="Pfam" id="PF00440">
    <property type="entry name" value="TetR_N"/>
    <property type="match status" value="1"/>
</dbReference>
<evidence type="ECO:0000256" key="3">
    <source>
        <dbReference type="ARBA" id="ARBA00023163"/>
    </source>
</evidence>
<dbReference type="SUPFAM" id="SSF48498">
    <property type="entry name" value="Tetracyclin repressor-like, C-terminal domain"/>
    <property type="match status" value="1"/>
</dbReference>
<dbReference type="KEGG" id="bly:A2T55_03430"/>
<sequence>MRPGPDAAANPSEDAKQKILDAAAHEFMVGGYNTTTIDDIASAVGATKGLIYYHFRSKFDIFLAVYKEGMTRTRLQVEPFIEGNGNGYDRLLSMSTAHVLQIMENLGYHQVVHEGVREQRSVALRPKQREQLAELNRLRAEYEQLFRNTVEAGIADGSIRPLDPALLVRTLLSSLNAVDMWFRPREGQSRSELVDLASQVTDIVVNGINNREP</sequence>
<keyword evidence="2 4" id="KW-0238">DNA-binding</keyword>
<evidence type="ECO:0000256" key="2">
    <source>
        <dbReference type="ARBA" id="ARBA00023125"/>
    </source>
</evidence>
<feature type="domain" description="HTH tetR-type" evidence="5">
    <location>
        <begin position="13"/>
        <end position="73"/>
    </location>
</feature>
<reference evidence="7" key="1">
    <citation type="submission" date="2016-03" db="EMBL/GenBank/DDBJ databases">
        <authorList>
            <person name="Ploux O."/>
        </authorList>
    </citation>
    <scope>NUCLEOTIDE SEQUENCE [LARGE SCALE GENOMIC DNA]</scope>
    <source>
        <strain evidence="7">BS258</strain>
    </source>
</reference>
<dbReference type="InterPro" id="IPR050109">
    <property type="entry name" value="HTH-type_TetR-like_transc_reg"/>
</dbReference>
<dbReference type="Gene3D" id="1.10.357.10">
    <property type="entry name" value="Tetracycline Repressor, domain 2"/>
    <property type="match status" value="1"/>
</dbReference>
<organism evidence="6 7">
    <name type="scientific">Brevibacterium linens</name>
    <dbReference type="NCBI Taxonomy" id="1703"/>
    <lineage>
        <taxon>Bacteria</taxon>
        <taxon>Bacillati</taxon>
        <taxon>Actinomycetota</taxon>
        <taxon>Actinomycetes</taxon>
        <taxon>Micrococcales</taxon>
        <taxon>Brevibacteriaceae</taxon>
        <taxon>Brevibacterium</taxon>
    </lineage>
</organism>
<keyword evidence="3" id="KW-0804">Transcription</keyword>
<feature type="DNA-binding region" description="H-T-H motif" evidence="4">
    <location>
        <begin position="36"/>
        <end position="55"/>
    </location>
</feature>
<dbReference type="Pfam" id="PF17932">
    <property type="entry name" value="TetR_C_24"/>
    <property type="match status" value="1"/>
</dbReference>
<evidence type="ECO:0000259" key="5">
    <source>
        <dbReference type="PROSITE" id="PS50977"/>
    </source>
</evidence>
<dbReference type="Gene3D" id="1.10.10.60">
    <property type="entry name" value="Homeodomain-like"/>
    <property type="match status" value="1"/>
</dbReference>
<dbReference type="EMBL" id="CP014869">
    <property type="protein sequence ID" value="AMT92956.1"/>
    <property type="molecule type" value="Genomic_DNA"/>
</dbReference>
<evidence type="ECO:0000313" key="7">
    <source>
        <dbReference type="Proteomes" id="UP000075950"/>
    </source>
</evidence>
<protein>
    <submittedName>
        <fullName evidence="6">TetR family transcriptional regulator</fullName>
    </submittedName>
</protein>
<name>A0A142NJL1_BRELN</name>
<dbReference type="PANTHER" id="PTHR30055:SF234">
    <property type="entry name" value="HTH-TYPE TRANSCRIPTIONAL REGULATOR BETI"/>
    <property type="match status" value="1"/>
</dbReference>
<dbReference type="InterPro" id="IPR036271">
    <property type="entry name" value="Tet_transcr_reg_TetR-rel_C_sf"/>
</dbReference>
<dbReference type="InterPro" id="IPR001647">
    <property type="entry name" value="HTH_TetR"/>
</dbReference>
<dbReference type="InterPro" id="IPR041490">
    <property type="entry name" value="KstR2_TetR_C"/>
</dbReference>
<dbReference type="Proteomes" id="UP000075950">
    <property type="component" value="Chromosome"/>
</dbReference>